<dbReference type="InterPro" id="IPR008670">
    <property type="entry name" value="CoA_reduct_LuxC"/>
</dbReference>
<dbReference type="SUPFAM" id="SSF53720">
    <property type="entry name" value="ALDH-like"/>
    <property type="match status" value="1"/>
</dbReference>
<accession>A0A3D9RPL5</accession>
<dbReference type="GO" id="GO:0003995">
    <property type="term" value="F:acyl-CoA dehydrogenase activity"/>
    <property type="evidence" value="ECO:0007669"/>
    <property type="project" value="InterPro"/>
</dbReference>
<dbReference type="AlphaFoldDB" id="A0A3D9RPL5"/>
<dbReference type="GO" id="GO:0008218">
    <property type="term" value="P:bioluminescence"/>
    <property type="evidence" value="ECO:0007669"/>
    <property type="project" value="InterPro"/>
</dbReference>
<dbReference type="Pfam" id="PF05893">
    <property type="entry name" value="LuxC"/>
    <property type="match status" value="1"/>
</dbReference>
<dbReference type="Proteomes" id="UP000256429">
    <property type="component" value="Unassembled WGS sequence"/>
</dbReference>
<organism evidence="2 3">
    <name type="scientific">Lutibacter oceani</name>
    <dbReference type="NCBI Taxonomy" id="1853311"/>
    <lineage>
        <taxon>Bacteria</taxon>
        <taxon>Pseudomonadati</taxon>
        <taxon>Bacteroidota</taxon>
        <taxon>Flavobacteriia</taxon>
        <taxon>Flavobacteriales</taxon>
        <taxon>Flavobacteriaceae</taxon>
        <taxon>Lutibacter</taxon>
    </lineage>
</organism>
<evidence type="ECO:0000313" key="3">
    <source>
        <dbReference type="Proteomes" id="UP000256429"/>
    </source>
</evidence>
<evidence type="ECO:0000256" key="1">
    <source>
        <dbReference type="ARBA" id="ARBA00022857"/>
    </source>
</evidence>
<name>A0A3D9RPL5_9FLAO</name>
<gene>
    <name evidence="2" type="ORF">BX611_1399</name>
</gene>
<protein>
    <submittedName>
        <fullName evidence="2">Acyl-CoA reductase LuxC</fullName>
    </submittedName>
</protein>
<sequence>MNLNQRIEAFAKLGDFFGQFTTKGIVKKEDSEFNSLFFDAFKMQIERAQEFNGWFTKDNVLYAFESWNEALTHENLKNWTSKYKFEENKTPKNIAIIMAGNIPLVGFHDFLSVLITGNNTLVKQSSNDKHFLPLIAKYLEHYNIYFKNKIIFTEDKLTNFYAVIATGSNNTARYFDHYFGKYPNIIRQNRNSVAIITGKETKEELEALGEDIFQYFGLGCRSVSKLFIPKDYNFDLLFNALFKFNNIINYKKYENNYDYNKAVYIMSLFNVLENGFVMLKQDENYASPIATVFYEYYNSFDSLLKKLKTESEQIQCIACNENVVDFVKLGETQHPKLWDYADNVDTIEFLLKL</sequence>
<dbReference type="OrthoDB" id="1522941at2"/>
<dbReference type="InterPro" id="IPR016161">
    <property type="entry name" value="Ald_DH/histidinol_DH"/>
</dbReference>
<dbReference type="RefSeq" id="WP_115879523.1">
    <property type="nucleotide sequence ID" value="NZ_QTTQ01000010.1"/>
</dbReference>
<comment type="caution">
    <text evidence="2">The sequence shown here is derived from an EMBL/GenBank/DDBJ whole genome shotgun (WGS) entry which is preliminary data.</text>
</comment>
<evidence type="ECO:0000313" key="2">
    <source>
        <dbReference type="EMBL" id="REE81859.1"/>
    </source>
</evidence>
<proteinExistence type="predicted"/>
<dbReference type="EMBL" id="QTTQ01000010">
    <property type="protein sequence ID" value="REE81859.1"/>
    <property type="molecule type" value="Genomic_DNA"/>
</dbReference>
<keyword evidence="3" id="KW-1185">Reference proteome</keyword>
<keyword evidence="1" id="KW-0521">NADP</keyword>
<reference evidence="2 3" key="1">
    <citation type="submission" date="2018-08" db="EMBL/GenBank/DDBJ databases">
        <title>Genomic Encyclopedia of Type Strains, Phase III (KMG-III): the genomes of soil and plant-associated and newly described type strains.</title>
        <authorList>
            <person name="Whitman W."/>
        </authorList>
    </citation>
    <scope>NUCLEOTIDE SEQUENCE [LARGE SCALE GENOMIC DNA]</scope>
    <source>
        <strain evidence="2 3">325-5</strain>
    </source>
</reference>